<keyword evidence="4" id="KW-1185">Reference proteome</keyword>
<evidence type="ECO:0000259" key="2">
    <source>
        <dbReference type="Pfam" id="PF13200"/>
    </source>
</evidence>
<organism evidence="3 4">
    <name type="scientific">Gaiella occulta</name>
    <dbReference type="NCBI Taxonomy" id="1002870"/>
    <lineage>
        <taxon>Bacteria</taxon>
        <taxon>Bacillati</taxon>
        <taxon>Actinomycetota</taxon>
        <taxon>Thermoleophilia</taxon>
        <taxon>Gaiellales</taxon>
        <taxon>Gaiellaceae</taxon>
        <taxon>Gaiella</taxon>
    </lineage>
</organism>
<comment type="caution">
    <text evidence="3">The sequence shown here is derived from an EMBL/GenBank/DDBJ whole genome shotgun (WGS) entry which is preliminary data.</text>
</comment>
<protein>
    <recommendedName>
        <fullName evidence="2">DUF4015 domain-containing protein</fullName>
    </recommendedName>
</protein>
<dbReference type="SUPFAM" id="SSF51445">
    <property type="entry name" value="(Trans)glycosidases"/>
    <property type="match status" value="1"/>
</dbReference>
<name>A0A7M2YZN9_9ACTN</name>
<dbReference type="InterPro" id="IPR017853">
    <property type="entry name" value="GH"/>
</dbReference>
<feature type="compositionally biased region" description="Basic and acidic residues" evidence="1">
    <location>
        <begin position="8"/>
        <end position="20"/>
    </location>
</feature>
<evidence type="ECO:0000256" key="1">
    <source>
        <dbReference type="SAM" id="MobiDB-lite"/>
    </source>
</evidence>
<gene>
    <name evidence="3" type="ORF">Gocc_0027</name>
</gene>
<feature type="domain" description="DUF4015" evidence="2">
    <location>
        <begin position="82"/>
        <end position="381"/>
    </location>
</feature>
<dbReference type="Pfam" id="PF13200">
    <property type="entry name" value="DUF4015"/>
    <property type="match status" value="1"/>
</dbReference>
<dbReference type="Proteomes" id="UP000254134">
    <property type="component" value="Unassembled WGS sequence"/>
</dbReference>
<proteinExistence type="predicted"/>
<dbReference type="EMBL" id="QQZY01000001">
    <property type="protein sequence ID" value="RDI75608.1"/>
    <property type="molecule type" value="Genomic_DNA"/>
</dbReference>
<reference evidence="4" key="2">
    <citation type="journal article" date="2019" name="MicrobiologyOpen">
        <title>High-quality draft genome sequence of Gaiella occulta isolated from a 150 meter deep mineral water borehole and comparison with the genome sequences of other deep-branching lineages of the phylum Actinobacteria.</title>
        <authorList>
            <person name="Severino R."/>
            <person name="Froufe H.J.C."/>
            <person name="Barroso C."/>
            <person name="Albuquerque L."/>
            <person name="Lobo-da-Cunha A."/>
            <person name="da Costa M.S."/>
            <person name="Egas C."/>
        </authorList>
    </citation>
    <scope>NUCLEOTIDE SEQUENCE [LARGE SCALE GENOMIC DNA]</scope>
    <source>
        <strain evidence="4">F2-233</strain>
    </source>
</reference>
<dbReference type="AlphaFoldDB" id="A0A7M2YZN9"/>
<reference evidence="3 4" key="1">
    <citation type="submission" date="2018-07" db="EMBL/GenBank/DDBJ databases">
        <title>High-quality-draft genome sequence of Gaiella occulta.</title>
        <authorList>
            <person name="Severino R."/>
            <person name="Froufe H.J.C."/>
            <person name="Rainey F.A."/>
            <person name="Barroso C."/>
            <person name="Albuquerque L."/>
            <person name="Lobo-Da-Cunha A."/>
            <person name="Da Costa M.S."/>
            <person name="Egas C."/>
        </authorList>
    </citation>
    <scope>NUCLEOTIDE SEQUENCE [LARGE SCALE GENOMIC DNA]</scope>
    <source>
        <strain evidence="3 4">F2-233</strain>
    </source>
</reference>
<sequence length="396" mass="43000">MLYGPMDPNERFRARRDQMRRSKRRRRAAVLALALTAVIGVVMGARFVGGEHPTQAAVPARPAAAAGASAPRPRPLPLEVRGVHVTGALASLPGKFADYVGYTRYGLNTIELDVKDESGEIGFVPADVPLARQVGAARPLYEPRTLVRLAHRRGVYMIGRVVCFQDPKLAQGRPDLAVRRRDGSVWTTSGGLGWVNPYDRRVWDYCVSIAEAAARAGFDEIMFDYVRFPSDGDVGSAVYRGETSTPRGRVIAGFVAYARRRLEPQGVRVATALFGLAATRDLGIGQVPRWISAHVDSVSPMSYPALYGAGELGLASPSEQPGETVYRTLSDFRRQMKGSRAQLVPWVQDWGYTPQQVIAQIAAARLQGAKGFLLWNASGIYTTEALAPEALAPPAG</sequence>
<feature type="region of interest" description="Disordered" evidence="1">
    <location>
        <begin position="1"/>
        <end position="21"/>
    </location>
</feature>
<dbReference type="InterPro" id="IPR025275">
    <property type="entry name" value="DUF4015"/>
</dbReference>
<evidence type="ECO:0000313" key="3">
    <source>
        <dbReference type="EMBL" id="RDI75608.1"/>
    </source>
</evidence>
<evidence type="ECO:0000313" key="4">
    <source>
        <dbReference type="Proteomes" id="UP000254134"/>
    </source>
</evidence>
<accession>A0A7M2YZN9</accession>